<dbReference type="InterPro" id="IPR006594">
    <property type="entry name" value="LisH"/>
</dbReference>
<protein>
    <submittedName>
        <fullName evidence="7">Uncharacterized protein</fullName>
    </submittedName>
</protein>
<dbReference type="InterPro" id="IPR015943">
    <property type="entry name" value="WD40/YVTN_repeat-like_dom_sf"/>
</dbReference>
<keyword evidence="4" id="KW-0833">Ubl conjugation pathway</keyword>
<dbReference type="EnsemblMetazoa" id="AFAF020985-RA">
    <property type="protein sequence ID" value="AFAF020985-PA"/>
    <property type="gene ID" value="AFAF020985"/>
</dbReference>
<dbReference type="UniPathway" id="UPA00143"/>
<dbReference type="EMBL" id="AXCN02001698">
    <property type="status" value="NOT_ANNOTATED_CDS"/>
    <property type="molecule type" value="Genomic_DNA"/>
</dbReference>
<keyword evidence="5" id="KW-0539">Nucleus</keyword>
<name>A0A182R188_9DIPT</name>
<evidence type="ECO:0000256" key="3">
    <source>
        <dbReference type="ARBA" id="ARBA00008845"/>
    </source>
</evidence>
<feature type="compositionally biased region" description="Acidic residues" evidence="6">
    <location>
        <begin position="1499"/>
        <end position="1546"/>
    </location>
</feature>
<feature type="compositionally biased region" description="Acidic residues" evidence="6">
    <location>
        <begin position="1470"/>
        <end position="1483"/>
    </location>
</feature>
<dbReference type="Proteomes" id="UP000075886">
    <property type="component" value="Unassembled WGS sequence"/>
</dbReference>
<evidence type="ECO:0000256" key="5">
    <source>
        <dbReference type="ARBA" id="ARBA00023242"/>
    </source>
</evidence>
<comment type="subcellular location">
    <subcellularLocation>
        <location evidence="1">Nucleus</location>
    </subcellularLocation>
</comment>
<dbReference type="PROSITE" id="PS50896">
    <property type="entry name" value="LISH"/>
    <property type="match status" value="1"/>
</dbReference>
<dbReference type="GO" id="GO:0080008">
    <property type="term" value="C:Cul4-RING E3 ubiquitin ligase complex"/>
    <property type="evidence" value="ECO:0007669"/>
    <property type="project" value="TreeGrafter"/>
</dbReference>
<dbReference type="Gene3D" id="1.25.10.10">
    <property type="entry name" value="Leucine-rich Repeat Variant"/>
    <property type="match status" value="1"/>
</dbReference>
<dbReference type="VEuPathDB" id="VectorBase:AFAF020985"/>
<evidence type="ECO:0000313" key="7">
    <source>
        <dbReference type="EnsemblMetazoa" id="AFAF020985-PA"/>
    </source>
</evidence>
<organism evidence="7 8">
    <name type="scientific">Anopheles farauti</name>
    <dbReference type="NCBI Taxonomy" id="69004"/>
    <lineage>
        <taxon>Eukaryota</taxon>
        <taxon>Metazoa</taxon>
        <taxon>Ecdysozoa</taxon>
        <taxon>Arthropoda</taxon>
        <taxon>Hexapoda</taxon>
        <taxon>Insecta</taxon>
        <taxon>Pterygota</taxon>
        <taxon>Neoptera</taxon>
        <taxon>Endopterygota</taxon>
        <taxon>Diptera</taxon>
        <taxon>Nematocera</taxon>
        <taxon>Culicoidea</taxon>
        <taxon>Culicidae</taxon>
        <taxon>Anophelinae</taxon>
        <taxon>Anopheles</taxon>
    </lineage>
</organism>
<dbReference type="GO" id="GO:0005634">
    <property type="term" value="C:nucleus"/>
    <property type="evidence" value="ECO:0007669"/>
    <property type="project" value="UniProtKB-SubCell"/>
</dbReference>
<dbReference type="STRING" id="69004.A0A182R188"/>
<dbReference type="FunFam" id="1.25.10.10:FF:001917">
    <property type="entry name" value="DDB1- and CUL4-associated factor homolog 1"/>
    <property type="match status" value="1"/>
</dbReference>
<accession>A0A182R188</accession>
<evidence type="ECO:0000256" key="1">
    <source>
        <dbReference type="ARBA" id="ARBA00004123"/>
    </source>
</evidence>
<keyword evidence="8" id="KW-1185">Reference proteome</keyword>
<evidence type="ECO:0000256" key="4">
    <source>
        <dbReference type="ARBA" id="ARBA00022786"/>
    </source>
</evidence>
<dbReference type="InterPro" id="IPR016024">
    <property type="entry name" value="ARM-type_fold"/>
</dbReference>
<reference evidence="7" key="2">
    <citation type="submission" date="2020-05" db="UniProtKB">
        <authorList>
            <consortium name="EnsemblMetazoa"/>
        </authorList>
    </citation>
    <scope>IDENTIFICATION</scope>
    <source>
        <strain evidence="7">FAR1</strain>
    </source>
</reference>
<dbReference type="GO" id="GO:0016567">
    <property type="term" value="P:protein ubiquitination"/>
    <property type="evidence" value="ECO:0007669"/>
    <property type="project" value="UniProtKB-UniPathway"/>
</dbReference>
<dbReference type="InterPro" id="IPR036322">
    <property type="entry name" value="WD40_repeat_dom_sf"/>
</dbReference>
<feature type="compositionally biased region" description="Low complexity" evidence="6">
    <location>
        <begin position="1484"/>
        <end position="1498"/>
    </location>
</feature>
<dbReference type="PANTHER" id="PTHR13129">
    <property type="entry name" value="VPRBP PROTEIN-RELATED"/>
    <property type="match status" value="1"/>
</dbReference>
<feature type="region of interest" description="Disordered" evidence="6">
    <location>
        <begin position="1465"/>
        <end position="1563"/>
    </location>
</feature>
<dbReference type="SUPFAM" id="SSF48371">
    <property type="entry name" value="ARM repeat"/>
    <property type="match status" value="1"/>
</dbReference>
<feature type="region of interest" description="Disordered" evidence="6">
    <location>
        <begin position="998"/>
        <end position="1019"/>
    </location>
</feature>
<dbReference type="PANTHER" id="PTHR13129:SF4">
    <property type="entry name" value="DDB1- AND CUL4-ASSOCIATED FACTOR 1"/>
    <property type="match status" value="1"/>
</dbReference>
<dbReference type="Gene3D" id="2.130.10.10">
    <property type="entry name" value="YVTN repeat-like/Quinoprotein amine dehydrogenase"/>
    <property type="match status" value="1"/>
</dbReference>
<evidence type="ECO:0000313" key="8">
    <source>
        <dbReference type="Proteomes" id="UP000075886"/>
    </source>
</evidence>
<dbReference type="InterPro" id="IPR011989">
    <property type="entry name" value="ARM-like"/>
</dbReference>
<reference evidence="8" key="1">
    <citation type="submission" date="2014-01" db="EMBL/GenBank/DDBJ databases">
        <title>The Genome Sequence of Anopheles farauti FAR1 (V2).</title>
        <authorList>
            <consortium name="The Broad Institute Genomics Platform"/>
            <person name="Neafsey D.E."/>
            <person name="Besansky N."/>
            <person name="Howell P."/>
            <person name="Walton C."/>
            <person name="Young S.K."/>
            <person name="Zeng Q."/>
            <person name="Gargeya S."/>
            <person name="Fitzgerald M."/>
            <person name="Haas B."/>
            <person name="Abouelleil A."/>
            <person name="Allen A.W."/>
            <person name="Alvarado L."/>
            <person name="Arachchi H.M."/>
            <person name="Berlin A.M."/>
            <person name="Chapman S.B."/>
            <person name="Gainer-Dewar J."/>
            <person name="Goldberg J."/>
            <person name="Griggs A."/>
            <person name="Gujja S."/>
            <person name="Hansen M."/>
            <person name="Howarth C."/>
            <person name="Imamovic A."/>
            <person name="Ireland A."/>
            <person name="Larimer J."/>
            <person name="McCowan C."/>
            <person name="Murphy C."/>
            <person name="Pearson M."/>
            <person name="Poon T.W."/>
            <person name="Priest M."/>
            <person name="Roberts A."/>
            <person name="Saif S."/>
            <person name="Shea T."/>
            <person name="Sisk P."/>
            <person name="Sykes S."/>
            <person name="Wortman J."/>
            <person name="Nusbaum C."/>
            <person name="Birren B."/>
        </authorList>
    </citation>
    <scope>NUCLEOTIDE SEQUENCE [LARGE SCALE GENOMIC DNA]</scope>
    <source>
        <strain evidence="8">FAR1</strain>
    </source>
</reference>
<comment type="pathway">
    <text evidence="2">Protein modification; protein ubiquitination.</text>
</comment>
<dbReference type="InterPro" id="IPR033270">
    <property type="entry name" value="VPRBP/DCAF1"/>
</dbReference>
<proteinExistence type="inferred from homology"/>
<evidence type="ECO:0000256" key="6">
    <source>
        <dbReference type="SAM" id="MobiDB-lite"/>
    </source>
</evidence>
<feature type="compositionally biased region" description="Polar residues" evidence="6">
    <location>
        <begin position="203"/>
        <end position="234"/>
    </location>
</feature>
<sequence>MASPLDQDEVLAGTDLSRIFQLWDERHSVPGYDPEPIVTRLAELFEAEIEAYMMKDPDPFDERHPSRTDPNCELGRMLKSLFRKDHFMTRLVNDYLRDNFFTRQNVQQSSHALNVAACRLILVIMPGLDTSAVFQLEYDHLIKRLYGWAESSPEPLQSYATGLLGAAMEVQEIAVNFREQNVRLLPIMLNRLHRLQHAHLHPTPTTSRAGSPRSVTRSANSSLVASPAENTAHTVDTETAPGEVDMEVSDAPECVDEEAPLEHVMELDGEGDQNSQASRTGGSGRVIMIPFYPVTSATSQMLILHYLTPMGEYQEFLPHVFEHNAMQLIFRYIEHLDPKDTCLAFEALKYLASLLCHKKFSLEFIANGGLERLLKIPRPSLAATGVSIAFYYLAYCEDAMERICQMPREIITEMVSYALWLLGCPHDSGRCHATMFVGLSCQFKIILDEFDKQDGIRRLYNVIAVLPVLVVSDDYQMNEDEEAAERQVIRHVCATLKKYFENHLYYKYIQVTRQQEPVGRLTQPVLKAVKNSPEVISQQISTLQELLPMKAHWAPVDDLLKLGGVSLLLRIILHTFDWSYSGRGDTVRYALDILSVCTVISRVHHIFIEQFEYRESTTTGISVLLSAVDGDVADAEVQKSALALLVHLVCAPIHRPSGSLARYGSAKKRMPNKSSEELIQKVWESVRSNNGILVLLALMRIKVPITEADCIRGMACRALAGLARSETVRQMVGKLPLFVNGELQSTYHTGNDKSFCRECPYRMLESLICFIFASLSGLMRDPILQEKRVEHVQFQKYALELMERVSGKVDTSGNQTDTSLSEIHKANVVAQTRIQFNEQQLYQLIYQHLVASGMKETAATMLKEVGPSTAALLQQLQPAHHALPNPVSSLSRSAVSSLHSPFVFRSPNTNIIHRSRIRSRTVDASYNASTAQANLQAALAAASIESTPAGSSTSSNGNGIMATPTAPTATTVGAMEGIEGDTSPPVIDPHAPIKLIRKNTSTGTGSAGAGGHQNGLHHAGTTNGVAAATPVDFNRTIASGTSSHQRSLQKQISATDATNFPLLANTSSKALAAPTELVPPASNSITLHSIITEYLTNQHALCKNPMSTCPPFDLFQPHKCPDPRPSRVSGQGNNFAARFYRRQAGFTSRRFDRRLVHSNFSASRVLRTAEVDYCFTSCDFTPCGSKLIIGSQAGEVKIFNLSDSNEEYSFSCHEAPVTLTKCSKDGQLLLTSVAWRYPISALWTLGQDQIVEKLVWEDEDHVEFANLSTDKVLATANEIATIIDINTNQKVMKFKPSIANHYTQNRATFCPTDELILSDGVLWDVNSGKEIHKFDKLNQNISGVFHPNGLEIVENTEVWDLRTFHLLRTVPSLDQTHVKFSPQNVMYGLTRSKDMVDGDELQTYETSFKVLDSYDYTSIATIDVKRNLSDLAVNRYGSQIAVVEVQGLYNTVQESVVRIYSVGRKKNTGDDQDEEEEEMENSEDNSMSETESVGSSESNTDDDGDEDDDNDDDEDDEDGDGDNNNDEADGDDDDNDGDGDGDDSDDSSWTTASDVEEYLLGYR</sequence>
<feature type="region of interest" description="Disordered" evidence="6">
    <location>
        <begin position="201"/>
        <end position="243"/>
    </location>
</feature>
<dbReference type="SMART" id="SM00667">
    <property type="entry name" value="LisH"/>
    <property type="match status" value="1"/>
</dbReference>
<dbReference type="SUPFAM" id="SSF50978">
    <property type="entry name" value="WD40 repeat-like"/>
    <property type="match status" value="1"/>
</dbReference>
<comment type="similarity">
    <text evidence="3">Belongs to the VPRBP/DCAF1 family.</text>
</comment>
<evidence type="ECO:0000256" key="2">
    <source>
        <dbReference type="ARBA" id="ARBA00004906"/>
    </source>
</evidence>